<organism evidence="2 3">
    <name type="scientific">Nitrosomonas nitrosa</name>
    <dbReference type="NCBI Taxonomy" id="52442"/>
    <lineage>
        <taxon>Bacteria</taxon>
        <taxon>Pseudomonadati</taxon>
        <taxon>Pseudomonadota</taxon>
        <taxon>Betaproteobacteria</taxon>
        <taxon>Nitrosomonadales</taxon>
        <taxon>Nitrosomonadaceae</taxon>
        <taxon>Nitrosomonas</taxon>
    </lineage>
</organism>
<name>A0A8H8YZJ1_9PROT</name>
<evidence type="ECO:0000313" key="3">
    <source>
        <dbReference type="Proteomes" id="UP000601736"/>
    </source>
</evidence>
<reference evidence="2" key="1">
    <citation type="submission" date="2021-02" db="EMBL/GenBank/DDBJ databases">
        <authorList>
            <person name="Han P."/>
        </authorList>
    </citation>
    <scope>NUCLEOTIDE SEQUENCE</scope>
    <source>
        <strain evidence="2">Nitrosomonas nitrosa 18-3D</strain>
    </source>
</reference>
<feature type="region of interest" description="Disordered" evidence="1">
    <location>
        <begin position="20"/>
        <end position="48"/>
    </location>
</feature>
<dbReference type="Proteomes" id="UP000601736">
    <property type="component" value="Unassembled WGS sequence"/>
</dbReference>
<accession>A0A8H8YZJ1</accession>
<dbReference type="AlphaFoldDB" id="A0A8H8YZJ1"/>
<evidence type="ECO:0000256" key="1">
    <source>
        <dbReference type="SAM" id="MobiDB-lite"/>
    </source>
</evidence>
<dbReference type="EMBL" id="CAJNAP010000012">
    <property type="protein sequence ID" value="CAE6502679.1"/>
    <property type="molecule type" value="Genomic_DNA"/>
</dbReference>
<comment type="caution">
    <text evidence="2">The sequence shown here is derived from an EMBL/GenBank/DDBJ whole genome shotgun (WGS) entry which is preliminary data.</text>
</comment>
<sequence>MRQRTAILRNAGGTYISKLPVRQRTPGGQSSGFSGVSKLPVRQRTVRK</sequence>
<proteinExistence type="predicted"/>
<protein>
    <submittedName>
        <fullName evidence="2">Uncharacterized protein</fullName>
    </submittedName>
</protein>
<gene>
    <name evidence="2" type="ORF">NMYAN_20243</name>
</gene>
<evidence type="ECO:0000313" key="2">
    <source>
        <dbReference type="EMBL" id="CAE6502679.1"/>
    </source>
</evidence>